<dbReference type="EMBL" id="CP081135">
    <property type="protein sequence ID" value="UEL46355.1"/>
    <property type="molecule type" value="Genomic_DNA"/>
</dbReference>
<dbReference type="NCBIfam" id="NF038402">
    <property type="entry name" value="TroA_like"/>
    <property type="match status" value="1"/>
</dbReference>
<dbReference type="Gene3D" id="3.40.50.1980">
    <property type="entry name" value="Nitrogenase molybdenum iron protein domain"/>
    <property type="match status" value="2"/>
</dbReference>
<evidence type="ECO:0000313" key="5">
    <source>
        <dbReference type="EMBL" id="UEL46355.1"/>
    </source>
</evidence>
<dbReference type="PANTHER" id="PTHR30535:SF34">
    <property type="entry name" value="MOLYBDATE-BINDING PROTEIN MOLA"/>
    <property type="match status" value="1"/>
</dbReference>
<evidence type="ECO:0000259" key="4">
    <source>
        <dbReference type="PROSITE" id="PS50983"/>
    </source>
</evidence>
<gene>
    <name evidence="5" type="ORF">JW646_11935</name>
</gene>
<feature type="chain" id="PRO_5043679538" evidence="3">
    <location>
        <begin position="24"/>
        <end position="302"/>
    </location>
</feature>
<dbReference type="Proteomes" id="UP001198983">
    <property type="component" value="Chromosome"/>
</dbReference>
<accession>A0AAX2ZDC1</accession>
<evidence type="ECO:0000256" key="1">
    <source>
        <dbReference type="ARBA" id="ARBA00008814"/>
    </source>
</evidence>
<dbReference type="InterPro" id="IPR054828">
    <property type="entry name" value="Vit_B12_bind_prot"/>
</dbReference>
<feature type="signal peptide" evidence="3">
    <location>
        <begin position="1"/>
        <end position="23"/>
    </location>
</feature>
<dbReference type="GO" id="GO:0071281">
    <property type="term" value="P:cellular response to iron ion"/>
    <property type="evidence" value="ECO:0007669"/>
    <property type="project" value="TreeGrafter"/>
</dbReference>
<dbReference type="CDD" id="cd01143">
    <property type="entry name" value="YvrC"/>
    <property type="match status" value="1"/>
</dbReference>
<comment type="similarity">
    <text evidence="1">Belongs to the bacterial solute-binding protein 8 family.</text>
</comment>
<dbReference type="InterPro" id="IPR050902">
    <property type="entry name" value="ABC_Transporter_SBP"/>
</dbReference>
<dbReference type="Pfam" id="PF01497">
    <property type="entry name" value="Peripla_BP_2"/>
    <property type="match status" value="1"/>
</dbReference>
<dbReference type="PROSITE" id="PS50983">
    <property type="entry name" value="FE_B12_PBP"/>
    <property type="match status" value="1"/>
</dbReference>
<name>A0AAX2ZDC1_9FIRM</name>
<dbReference type="InterPro" id="IPR002491">
    <property type="entry name" value="ABC_transptr_periplasmic_BD"/>
</dbReference>
<sequence>MKKRLLAIITCFVLMFAVGCSSNKETTVTDREGNEVKVPTKLERIISAVPSNTEVLVELGVADKLVGVDKYSEGIEGLNKDIPKMDMNNPDAEAIIALEPDIIIASGHNKIGSAEDPYKAIVEAGIPVVYIPSSDSIKGIYKDIEFIASLVNEEKKGEEIITNMKAKISKYEELGKTIKDKKKVYFEIGPAPNLFTFGHSTFLNEMIEVIGAENVFKNEKSWFAPTEEAILDANPDAIFTNVNYVKNPTKEISSRNGWENIKAIKNGDVYYIDSNSSARGNQNIIKALDEMAKSIYPDVYGK</sequence>
<evidence type="ECO:0000256" key="2">
    <source>
        <dbReference type="ARBA" id="ARBA00022729"/>
    </source>
</evidence>
<dbReference type="PANTHER" id="PTHR30535">
    <property type="entry name" value="VITAMIN B12-BINDING PROTEIN"/>
    <property type="match status" value="1"/>
</dbReference>
<evidence type="ECO:0000313" key="6">
    <source>
        <dbReference type="Proteomes" id="UP001198983"/>
    </source>
</evidence>
<dbReference type="RefSeq" id="WP_148555933.1">
    <property type="nucleotide sequence ID" value="NZ_CP081135.1"/>
</dbReference>
<reference evidence="5 6" key="1">
    <citation type="journal article" date="2023" name="Int. J. Syst. Evol. Microbiol.">
        <title>Terrisporobacter hibernicus sp. nov., isolated from bovine faeces in Northern Ireland.</title>
        <authorList>
            <person name="Mitchell M."/>
            <person name="Nguyen S.V."/>
            <person name="Connor M."/>
            <person name="Fairley D.J."/>
            <person name="Donoghue O."/>
            <person name="Marshall H."/>
            <person name="Koolman L."/>
            <person name="McMullan G."/>
            <person name="Schaffer K.E."/>
            <person name="McGrath J.W."/>
            <person name="Fanning S."/>
        </authorList>
    </citation>
    <scope>NUCLEOTIDE SEQUENCE [LARGE SCALE GENOMIC DNA]</scope>
    <source>
        <strain evidence="5 6">MCA3</strain>
    </source>
</reference>
<dbReference type="SUPFAM" id="SSF53807">
    <property type="entry name" value="Helical backbone' metal receptor"/>
    <property type="match status" value="1"/>
</dbReference>
<evidence type="ECO:0000256" key="3">
    <source>
        <dbReference type="SAM" id="SignalP"/>
    </source>
</evidence>
<keyword evidence="6" id="KW-1185">Reference proteome</keyword>
<dbReference type="KEGG" id="tem:JW646_11935"/>
<proteinExistence type="inferred from homology"/>
<organism evidence="5 6">
    <name type="scientific">Terrisporobacter hibernicus</name>
    <dbReference type="NCBI Taxonomy" id="2813371"/>
    <lineage>
        <taxon>Bacteria</taxon>
        <taxon>Bacillati</taxon>
        <taxon>Bacillota</taxon>
        <taxon>Clostridia</taxon>
        <taxon>Peptostreptococcales</taxon>
        <taxon>Peptostreptococcaceae</taxon>
        <taxon>Terrisporobacter</taxon>
    </lineage>
</organism>
<protein>
    <submittedName>
        <fullName evidence="5">ABC transporter substrate-binding protein</fullName>
    </submittedName>
</protein>
<dbReference type="PROSITE" id="PS51257">
    <property type="entry name" value="PROKAR_LIPOPROTEIN"/>
    <property type="match status" value="1"/>
</dbReference>
<feature type="domain" description="Fe/B12 periplasmic-binding" evidence="4">
    <location>
        <begin position="44"/>
        <end position="299"/>
    </location>
</feature>
<keyword evidence="2 3" id="KW-0732">Signal</keyword>
<dbReference type="AlphaFoldDB" id="A0AAX2ZDC1"/>